<dbReference type="Pfam" id="PF05580">
    <property type="entry name" value="Peptidase_S55"/>
    <property type="match status" value="1"/>
</dbReference>
<dbReference type="InterPro" id="IPR036034">
    <property type="entry name" value="PDZ_sf"/>
</dbReference>
<dbReference type="KEGG" id="fcz:IMF26_02260"/>
<protein>
    <submittedName>
        <fullName evidence="2">SpoIVB peptidase</fullName>
        <ecNumber evidence="2">3.4.21.116</ecNumber>
    </submittedName>
</protein>
<dbReference type="EMBL" id="CP062796">
    <property type="protein sequence ID" value="QUL98916.1"/>
    <property type="molecule type" value="Genomic_DNA"/>
</dbReference>
<dbReference type="SMART" id="SM00228">
    <property type="entry name" value="PDZ"/>
    <property type="match status" value="1"/>
</dbReference>
<dbReference type="NCBIfam" id="TIGR02860">
    <property type="entry name" value="spore_IV_B"/>
    <property type="match status" value="1"/>
</dbReference>
<name>A0AAT9LCW2_9FIRM</name>
<accession>A0AAT9LCW2</accession>
<evidence type="ECO:0000313" key="2">
    <source>
        <dbReference type="EMBL" id="QUL98916.1"/>
    </source>
</evidence>
<dbReference type="Gene3D" id="2.30.42.10">
    <property type="match status" value="1"/>
</dbReference>
<dbReference type="InterPro" id="IPR014219">
    <property type="entry name" value="SpoIVB"/>
</dbReference>
<evidence type="ECO:0000259" key="1">
    <source>
        <dbReference type="PROSITE" id="PS51494"/>
    </source>
</evidence>
<organism evidence="2">
    <name type="scientific">Candidatus Fermentithermobacillus carboniphilus</name>
    <dbReference type="NCBI Taxonomy" id="3085328"/>
    <lineage>
        <taxon>Bacteria</taxon>
        <taxon>Bacillati</taxon>
        <taxon>Bacillota</taxon>
        <taxon>Candidatus Fermentithermobacillia</taxon>
        <taxon>Candidatus Fermentithermobacillales</taxon>
        <taxon>Candidatus Fermentithermobacillaceae</taxon>
        <taxon>Candidatus Fermentithermobacillus</taxon>
    </lineage>
</organism>
<gene>
    <name evidence="2" type="primary">spoIVB</name>
    <name evidence="2" type="ORF">IMF26_02260</name>
</gene>
<dbReference type="SUPFAM" id="SSF50156">
    <property type="entry name" value="PDZ domain-like"/>
    <property type="match status" value="1"/>
</dbReference>
<proteinExistence type="predicted"/>
<reference evidence="2" key="1">
    <citation type="submission" date="2020-10" db="EMBL/GenBank/DDBJ databases">
        <authorList>
            <person name="Kadnikov V."/>
            <person name="Beletsky A.V."/>
            <person name="Mardanov A.V."/>
            <person name="Karnachuk O.V."/>
            <person name="Ravin N.V."/>
        </authorList>
    </citation>
    <scope>NUCLEOTIDE SEQUENCE</scope>
    <source>
        <strain evidence="2">Bu02</strain>
    </source>
</reference>
<dbReference type="GO" id="GO:0016787">
    <property type="term" value="F:hydrolase activity"/>
    <property type="evidence" value="ECO:0007669"/>
    <property type="project" value="UniProtKB-KW"/>
</dbReference>
<feature type="domain" description="Peptidase S55" evidence="1">
    <location>
        <begin position="194"/>
        <end position="432"/>
    </location>
</feature>
<sequence>MNPRRRKTLGIVISLVVLAVVGSDSFRLAFSYPDAITVTTGQPFIIDTGFPVVSVYSSNAASLEKHPWGKIPTRLTMDTARPGEFSVEFRLFGLIPLRKVSLVVEEPLMVVPGGHSIGVILRSSGLVVTGISPVETIDGREVWPARNAGIEVGDVILSVGDRRIRSKDELALAIDGAGKEGKWVELLVEKADGSVVKKVLWPVRHKDGGFRLGLLVKDSLAGVGTLTFYEKNSGLYAALGHVIAEGDSRKPVSMKEGQIVRATVTGVQPSKKGEPGEVLGIFIQGEDVIGNIMKNGPCGISGVLETGLVNPFYPDPIPLGFQSQVKKGPAEMLTTVNGRTVERFSIEIEQVFSGTGFSSKGFLVKITDPRLLKMTGGIVQGMSGSPIIQDGCLVGAITHVLVNDPARGYGTFAEWMAQEAHILPGASRTGAVAAFSEFPCKCLEVTAP</sequence>
<dbReference type="Pfam" id="PF17820">
    <property type="entry name" value="PDZ_6"/>
    <property type="match status" value="1"/>
</dbReference>
<dbReference type="AlphaFoldDB" id="A0AAT9LCW2"/>
<dbReference type="InterPro" id="IPR001478">
    <property type="entry name" value="PDZ"/>
</dbReference>
<dbReference type="InterPro" id="IPR008763">
    <property type="entry name" value="Peptidase_S55"/>
</dbReference>
<keyword evidence="2" id="KW-0378">Hydrolase</keyword>
<dbReference type="EC" id="3.4.21.116" evidence="2"/>
<reference evidence="2" key="2">
    <citation type="journal article" date="2023" name="Biology">
        <title>Prokaryotic Life Associated with Coal-Fire Gas Vents Revealed by Metagenomics.</title>
        <authorList>
            <person name="Kadnikov V.V."/>
            <person name="Mardanov A.V."/>
            <person name="Beletsky A.V."/>
            <person name="Karnachuk O.V."/>
            <person name="Ravin N.V."/>
        </authorList>
    </citation>
    <scope>NUCLEOTIDE SEQUENCE</scope>
    <source>
        <strain evidence="2">Bu02</strain>
    </source>
</reference>
<dbReference type="PROSITE" id="PS51494">
    <property type="entry name" value="SPOIVB"/>
    <property type="match status" value="1"/>
</dbReference>
<dbReference type="InterPro" id="IPR041489">
    <property type="entry name" value="PDZ_6"/>
</dbReference>